<sequence>MASSYSEENRFVVYAQPLFYRDGYKLLDEAINKVKNLSNVAQKRQYLQPYFTDEMINLIIMRNVTYTDLSPYTTSYNYYYPKETNMYIYRSESLPNQSKYVSQQILITKRNNQWVIGSLSENMYEPMP</sequence>
<evidence type="ECO:0000313" key="2">
    <source>
        <dbReference type="Proteomes" id="UP000199410"/>
    </source>
</evidence>
<dbReference type="Proteomes" id="UP000199410">
    <property type="component" value="Unassembled WGS sequence"/>
</dbReference>
<gene>
    <name evidence="1" type="ORF">SAMN02787113_00494</name>
</gene>
<evidence type="ECO:0000313" key="1">
    <source>
        <dbReference type="EMBL" id="SEP75425.1"/>
    </source>
</evidence>
<protein>
    <submittedName>
        <fullName evidence="1">Uncharacterized protein</fullName>
    </submittedName>
</protein>
<reference evidence="1 2" key="1">
    <citation type="submission" date="2016-10" db="EMBL/GenBank/DDBJ databases">
        <authorList>
            <person name="Varghese N."/>
            <person name="Submissions S."/>
        </authorList>
    </citation>
    <scope>NUCLEOTIDE SEQUENCE [LARGE SCALE GENOMIC DNA]</scope>
    <source>
        <strain evidence="1 2">TC-13</strain>
    </source>
</reference>
<organism evidence="1 2">
    <name type="scientific">Lysinibacillus fusiformis</name>
    <dbReference type="NCBI Taxonomy" id="28031"/>
    <lineage>
        <taxon>Bacteria</taxon>
        <taxon>Bacillati</taxon>
        <taxon>Bacillota</taxon>
        <taxon>Bacilli</taxon>
        <taxon>Bacillales</taxon>
        <taxon>Bacillaceae</taxon>
        <taxon>Lysinibacillus</taxon>
    </lineage>
</organism>
<comment type="caution">
    <text evidence="1">The sequence shown here is derived from an EMBL/GenBank/DDBJ whole genome shotgun (WGS) entry which is preliminary data.</text>
</comment>
<dbReference type="EMBL" id="FOEL01000002">
    <property type="protein sequence ID" value="SEP75425.1"/>
    <property type="molecule type" value="Genomic_DNA"/>
</dbReference>
<accession>A0A1H9AFR6</accession>
<dbReference type="RefSeq" id="WP_008175117.1">
    <property type="nucleotide sequence ID" value="NZ_BJOM01000011.1"/>
</dbReference>
<name>A0A1H9AFR6_9BACI</name>
<proteinExistence type="predicted"/>
<dbReference type="AlphaFoldDB" id="A0A1H9AFR6"/>